<dbReference type="EMBL" id="JAVSKO010000006">
    <property type="protein sequence ID" value="MDT3469289.1"/>
    <property type="molecule type" value="Genomic_DNA"/>
</dbReference>
<dbReference type="GO" id="GO:0071555">
    <property type="term" value="P:cell wall organization"/>
    <property type="evidence" value="ECO:0007669"/>
    <property type="project" value="UniProtKB-KW"/>
</dbReference>
<name>A0AAJ2N046_STEMA</name>
<organism evidence="18 19">
    <name type="scientific">Stenotrophomonas maltophilia</name>
    <name type="common">Pseudomonas maltophilia</name>
    <name type="synonym">Xanthomonas maltophilia</name>
    <dbReference type="NCBI Taxonomy" id="40324"/>
    <lineage>
        <taxon>Bacteria</taxon>
        <taxon>Pseudomonadati</taxon>
        <taxon>Pseudomonadota</taxon>
        <taxon>Gammaproteobacteria</taxon>
        <taxon>Lysobacterales</taxon>
        <taxon>Lysobacteraceae</taxon>
        <taxon>Stenotrophomonas</taxon>
        <taxon>Stenotrophomonas maltophilia group</taxon>
    </lineage>
</organism>
<dbReference type="SUPFAM" id="SSF56601">
    <property type="entry name" value="beta-lactamase/transpeptidase-like"/>
    <property type="match status" value="1"/>
</dbReference>
<evidence type="ECO:0000256" key="14">
    <source>
        <dbReference type="HAMAP-Rule" id="MF_02081"/>
    </source>
</evidence>
<feature type="domain" description="Penicillin-binding protein transpeptidase" evidence="16">
    <location>
        <begin position="266"/>
        <end position="603"/>
    </location>
</feature>
<dbReference type="NCBIfam" id="TIGR03423">
    <property type="entry name" value="pbp2_mrdA"/>
    <property type="match status" value="1"/>
</dbReference>
<evidence type="ECO:0000256" key="5">
    <source>
        <dbReference type="ARBA" id="ARBA00022645"/>
    </source>
</evidence>
<evidence type="ECO:0000256" key="1">
    <source>
        <dbReference type="ARBA" id="ARBA00004167"/>
    </source>
</evidence>
<keyword evidence="5 14" id="KW-0121">Carboxypeptidase</keyword>
<dbReference type="InterPro" id="IPR017790">
    <property type="entry name" value="Penicillin-binding_protein_2"/>
</dbReference>
<comment type="subcellular location">
    <subcellularLocation>
        <location evidence="14">Cell inner membrane</location>
        <topology evidence="14">Single-pass membrane protein</topology>
    </subcellularLocation>
    <subcellularLocation>
        <location evidence="2">Cell membrane</location>
    </subcellularLocation>
    <subcellularLocation>
        <location evidence="1">Membrane</location>
        <topology evidence="1">Single-pass membrane protein</topology>
    </subcellularLocation>
</comment>
<reference evidence="18" key="1">
    <citation type="submission" date="2023-07" db="EMBL/GenBank/DDBJ databases">
        <title>Comparative genomics of clinical Stenotrophomonas maltophilia isolates reveals regions of diversity which correlate with colonization and persistence in vivo.</title>
        <authorList>
            <person name="Mcdaniel M.S."/>
            <person name="Swords W.E."/>
            <person name="Sumpter N.A."/>
            <person name="Lindgren N.R."/>
            <person name="Billiot C.E."/>
        </authorList>
    </citation>
    <scope>NUCLEOTIDE SEQUENCE</scope>
    <source>
        <strain evidence="18">Ism4</strain>
    </source>
</reference>
<comment type="caution">
    <text evidence="18">The sequence shown here is derived from an EMBL/GenBank/DDBJ whole genome shotgun (WGS) entry which is preliminary data.</text>
</comment>
<dbReference type="InterPro" id="IPR050515">
    <property type="entry name" value="Beta-lactam/transpept"/>
</dbReference>
<keyword evidence="4 14" id="KW-0997">Cell inner membrane</keyword>
<dbReference type="AlphaFoldDB" id="A0AAJ2N046"/>
<evidence type="ECO:0000256" key="3">
    <source>
        <dbReference type="ARBA" id="ARBA00022475"/>
    </source>
</evidence>
<accession>A0AAJ2N046</accession>
<evidence type="ECO:0000256" key="8">
    <source>
        <dbReference type="ARBA" id="ARBA00022801"/>
    </source>
</evidence>
<comment type="pathway">
    <text evidence="14">Cell wall biogenesis; peptidoglycan biosynthesis.</text>
</comment>
<dbReference type="GO" id="GO:0008360">
    <property type="term" value="P:regulation of cell shape"/>
    <property type="evidence" value="ECO:0007669"/>
    <property type="project" value="UniProtKB-KW"/>
</dbReference>
<dbReference type="InterPro" id="IPR001460">
    <property type="entry name" value="PCN-bd_Tpept"/>
</dbReference>
<comment type="caution">
    <text evidence="14">Lacks conserved residue(s) required for the propagation of feature annotation.</text>
</comment>
<evidence type="ECO:0000256" key="10">
    <source>
        <dbReference type="ARBA" id="ARBA00022984"/>
    </source>
</evidence>
<dbReference type="PANTHER" id="PTHR30627">
    <property type="entry name" value="PEPTIDOGLYCAN D,D-TRANSPEPTIDASE"/>
    <property type="match status" value="1"/>
</dbReference>
<feature type="domain" description="Penicillin-binding protein dimerisation" evidence="17">
    <location>
        <begin position="65"/>
        <end position="234"/>
    </location>
</feature>
<dbReference type="RefSeq" id="WP_049456728.1">
    <property type="nucleotide sequence ID" value="NZ_JAVSKO010000006.1"/>
</dbReference>
<evidence type="ECO:0000256" key="11">
    <source>
        <dbReference type="ARBA" id="ARBA00022989"/>
    </source>
</evidence>
<keyword evidence="11 14" id="KW-1133">Transmembrane helix</keyword>
<dbReference type="HAMAP" id="MF_02081">
    <property type="entry name" value="MrdA_transpept"/>
    <property type="match status" value="1"/>
</dbReference>
<proteinExistence type="inferred from homology"/>
<dbReference type="GO" id="GO:0005886">
    <property type="term" value="C:plasma membrane"/>
    <property type="evidence" value="ECO:0007669"/>
    <property type="project" value="UniProtKB-SubCell"/>
</dbReference>
<evidence type="ECO:0000256" key="12">
    <source>
        <dbReference type="ARBA" id="ARBA00023136"/>
    </source>
</evidence>
<keyword evidence="10 14" id="KW-0573">Peptidoglycan synthesis</keyword>
<dbReference type="GO" id="GO:0071972">
    <property type="term" value="F:peptidoglycan L,D-transpeptidase activity"/>
    <property type="evidence" value="ECO:0007669"/>
    <property type="project" value="TreeGrafter"/>
</dbReference>
<dbReference type="InterPro" id="IPR012338">
    <property type="entry name" value="Beta-lactam/transpept-like"/>
</dbReference>
<feature type="compositionally biased region" description="Pro residues" evidence="15">
    <location>
        <begin position="661"/>
        <end position="675"/>
    </location>
</feature>
<keyword evidence="7 14" id="KW-0812">Transmembrane</keyword>
<evidence type="ECO:0000256" key="9">
    <source>
        <dbReference type="ARBA" id="ARBA00022960"/>
    </source>
</evidence>
<evidence type="ECO:0000256" key="6">
    <source>
        <dbReference type="ARBA" id="ARBA00022670"/>
    </source>
</evidence>
<feature type="active site" description="Acyl-ester intermediate" evidence="14">
    <location>
        <position position="325"/>
    </location>
</feature>
<protein>
    <recommendedName>
        <fullName evidence="14">Peptidoglycan D,D-transpeptidase MrdA</fullName>
        <ecNumber evidence="14">3.4.16.4</ecNumber>
    </recommendedName>
    <alternativeName>
        <fullName evidence="14">Penicillin-binding protein 2</fullName>
        <shortName evidence="14">PBP-2</shortName>
    </alternativeName>
</protein>
<feature type="transmembrane region" description="Helical" evidence="14">
    <location>
        <begin position="21"/>
        <end position="40"/>
    </location>
</feature>
<feature type="compositionally biased region" description="Pro residues" evidence="15">
    <location>
        <begin position="685"/>
        <end position="695"/>
    </location>
</feature>
<evidence type="ECO:0000256" key="15">
    <source>
        <dbReference type="SAM" id="MobiDB-lite"/>
    </source>
</evidence>
<comment type="catalytic activity">
    <reaction evidence="14">
        <text>Preferential cleavage: (Ac)2-L-Lys-D-Ala-|-D-Ala. Also transpeptidation of peptidyl-alanyl moieties that are N-acyl substituents of D-alanine.</text>
        <dbReference type="EC" id="3.4.16.4"/>
    </reaction>
</comment>
<keyword evidence="3 14" id="KW-1003">Cell membrane</keyword>
<dbReference type="InterPro" id="IPR036138">
    <property type="entry name" value="PBP_dimer_sf"/>
</dbReference>
<dbReference type="Gene3D" id="3.40.710.10">
    <property type="entry name" value="DD-peptidase/beta-lactamase superfamily"/>
    <property type="match status" value="1"/>
</dbReference>
<evidence type="ECO:0000256" key="2">
    <source>
        <dbReference type="ARBA" id="ARBA00004236"/>
    </source>
</evidence>
<evidence type="ECO:0000256" key="13">
    <source>
        <dbReference type="ARBA" id="ARBA00023316"/>
    </source>
</evidence>
<dbReference type="Proteomes" id="UP001251948">
    <property type="component" value="Unassembled WGS sequence"/>
</dbReference>
<dbReference type="PANTHER" id="PTHR30627:SF2">
    <property type="entry name" value="PEPTIDOGLYCAN D,D-TRANSPEPTIDASE MRDA"/>
    <property type="match status" value="1"/>
</dbReference>
<sequence>MIPRRQVKNPHAEAEQFRRRAALGFLGVLVCLLGLGGWYFKLQVLDHDVYATRSEANRIKPRPVVPGRGMIYDRNGRLLAENVPAFRLDVTPDKVKDMDATLEGLAKIISISPEELEAFNKSRKARRKFLPVTLKLRMSDEEMARFAVDRWRFPGVELEPYLTRRYPYGDLFAHIIGYVGRVDDKDLEILGEGNAALTHIGKSGLERYYEQQLRGKVGYEQVETNVQGRAIRTIGRVAAQSGADLRLSIDADLQRAMVAAFGDQEGSAVAMDPRTGEVLAMVSLPSYDPNLFVNGISHADFKALNENPSRPQFNRLVLGGVAPGSTLKPLIGLAGLDSGVRRPEDKVLSTGMFYLPGTSRGWGDAHRGGHGWTDLRKSIAESVNTYYYKLALDLGIERFDHYMEYYGFGQPTGIDLTGEIGGILPSPAYKRKTRKEAWYPGDTVNISIGQGDWKVTPLQLARGVSALADGQLRTPHLVIQQRDGFDSDWAATSPGEIKPVSPNPSNLQAVREGMMATMRPGGSGWRVAVGAPYVMAGKTGTAQVISRKGTAAVNPKSLPMHLRHRALFVGFAPVENPVIAIAVAVEGGGYGGSAAAPIARKVFDAYLLGKMPEGMQPLDSERGTTAIGATAFDNEDAGARQAGDLAAGQLGEHPVLVGVPAPEPAPAPAPVPQPGTPAAAALPATPRPTPAEPAR</sequence>
<dbReference type="InterPro" id="IPR005311">
    <property type="entry name" value="PBP_dimer"/>
</dbReference>
<evidence type="ECO:0000256" key="4">
    <source>
        <dbReference type="ARBA" id="ARBA00022519"/>
    </source>
</evidence>
<dbReference type="Pfam" id="PF03717">
    <property type="entry name" value="PBP_dimer"/>
    <property type="match status" value="1"/>
</dbReference>
<keyword evidence="6 14" id="KW-0645">Protease</keyword>
<dbReference type="GO" id="GO:0009252">
    <property type="term" value="P:peptidoglycan biosynthetic process"/>
    <property type="evidence" value="ECO:0007669"/>
    <property type="project" value="UniProtKB-UniRule"/>
</dbReference>
<evidence type="ECO:0000259" key="17">
    <source>
        <dbReference type="Pfam" id="PF03717"/>
    </source>
</evidence>
<dbReference type="GO" id="GO:0006508">
    <property type="term" value="P:proteolysis"/>
    <property type="evidence" value="ECO:0007669"/>
    <property type="project" value="UniProtKB-KW"/>
</dbReference>
<feature type="region of interest" description="Disordered" evidence="15">
    <location>
        <begin position="644"/>
        <end position="695"/>
    </location>
</feature>
<dbReference type="SUPFAM" id="SSF56519">
    <property type="entry name" value="Penicillin binding protein dimerisation domain"/>
    <property type="match status" value="1"/>
</dbReference>
<dbReference type="GO" id="GO:0009002">
    <property type="term" value="F:serine-type D-Ala-D-Ala carboxypeptidase activity"/>
    <property type="evidence" value="ECO:0007669"/>
    <property type="project" value="UniProtKB-UniRule"/>
</dbReference>
<evidence type="ECO:0000313" key="18">
    <source>
        <dbReference type="EMBL" id="MDT3469289.1"/>
    </source>
</evidence>
<comment type="function">
    <text evidence="14">Catalyzes cross-linking of the peptidoglycan cell wall.</text>
</comment>
<comment type="similarity">
    <text evidence="14">Belongs to the transpeptidase family. MrdA subfamily.</text>
</comment>
<dbReference type="GO" id="GO:0008658">
    <property type="term" value="F:penicillin binding"/>
    <property type="evidence" value="ECO:0007669"/>
    <property type="project" value="UniProtKB-UniRule"/>
</dbReference>
<keyword evidence="9 14" id="KW-0133">Cell shape</keyword>
<keyword evidence="12 14" id="KW-0472">Membrane</keyword>
<keyword evidence="13 14" id="KW-0961">Cell wall biogenesis/degradation</keyword>
<dbReference type="Gene3D" id="3.30.1390.30">
    <property type="entry name" value="Penicillin-binding protein 2a, domain 3"/>
    <property type="match status" value="1"/>
</dbReference>
<evidence type="ECO:0000256" key="7">
    <source>
        <dbReference type="ARBA" id="ARBA00022692"/>
    </source>
</evidence>
<dbReference type="EC" id="3.4.16.4" evidence="14"/>
<dbReference type="Pfam" id="PF00905">
    <property type="entry name" value="Transpeptidase"/>
    <property type="match status" value="1"/>
</dbReference>
<evidence type="ECO:0000313" key="19">
    <source>
        <dbReference type="Proteomes" id="UP001251948"/>
    </source>
</evidence>
<dbReference type="Gene3D" id="3.90.1310.10">
    <property type="entry name" value="Penicillin-binding protein 2a (Domain 2)"/>
    <property type="match status" value="1"/>
</dbReference>
<evidence type="ECO:0000259" key="16">
    <source>
        <dbReference type="Pfam" id="PF00905"/>
    </source>
</evidence>
<keyword evidence="8 14" id="KW-0378">Hydrolase</keyword>
<gene>
    <name evidence="14 18" type="primary">mrdA</name>
    <name evidence="18" type="ORF">ROV92_14990</name>
</gene>